<evidence type="ECO:0000256" key="2">
    <source>
        <dbReference type="ARBA" id="ARBA00005695"/>
    </source>
</evidence>
<comment type="similarity">
    <text evidence="2">Belongs to the bacterial solute-binding protein 5 family.</text>
</comment>
<dbReference type="CDD" id="cd08517">
    <property type="entry name" value="PBP2_NikA_DppA_OppA_like_13"/>
    <property type="match status" value="1"/>
</dbReference>
<evidence type="ECO:0000313" key="6">
    <source>
        <dbReference type="EMBL" id="RWX81311.1"/>
    </source>
</evidence>
<feature type="chain" id="PRO_5018529374" evidence="4">
    <location>
        <begin position="33"/>
        <end position="538"/>
    </location>
</feature>
<evidence type="ECO:0000313" key="7">
    <source>
        <dbReference type="Proteomes" id="UP000287687"/>
    </source>
</evidence>
<evidence type="ECO:0000259" key="5">
    <source>
        <dbReference type="Pfam" id="PF00496"/>
    </source>
</evidence>
<gene>
    <name evidence="6" type="ORF">EPK99_03080</name>
</gene>
<dbReference type="PIRSF" id="PIRSF002741">
    <property type="entry name" value="MppA"/>
    <property type="match status" value="1"/>
</dbReference>
<organism evidence="6 7">
    <name type="scientific">Neorhizobium lilium</name>
    <dbReference type="NCBI Taxonomy" id="2503024"/>
    <lineage>
        <taxon>Bacteria</taxon>
        <taxon>Pseudomonadati</taxon>
        <taxon>Pseudomonadota</taxon>
        <taxon>Alphaproteobacteria</taxon>
        <taxon>Hyphomicrobiales</taxon>
        <taxon>Rhizobiaceae</taxon>
        <taxon>Rhizobium/Agrobacterium group</taxon>
        <taxon>Neorhizobium</taxon>
    </lineage>
</organism>
<protein>
    <submittedName>
        <fullName evidence="6">ABC transporter substrate-binding protein</fullName>
    </submittedName>
</protein>
<dbReference type="EMBL" id="SBIP01000001">
    <property type="protein sequence ID" value="RWX81311.1"/>
    <property type="molecule type" value="Genomic_DNA"/>
</dbReference>
<name>A0A3S3SII1_9HYPH</name>
<dbReference type="OrthoDB" id="9803988at2"/>
<dbReference type="GO" id="GO:0043190">
    <property type="term" value="C:ATP-binding cassette (ABC) transporter complex"/>
    <property type="evidence" value="ECO:0007669"/>
    <property type="project" value="InterPro"/>
</dbReference>
<comment type="subcellular location">
    <subcellularLocation>
        <location evidence="1">Periplasm</location>
    </subcellularLocation>
</comment>
<dbReference type="GO" id="GO:0030288">
    <property type="term" value="C:outer membrane-bounded periplasmic space"/>
    <property type="evidence" value="ECO:0007669"/>
    <property type="project" value="UniProtKB-ARBA"/>
</dbReference>
<keyword evidence="7" id="KW-1185">Reference proteome</keyword>
<sequence length="538" mass="59797">MSNPRTSILKLRRRTFLAGAAASLVLAGRSFADAPVRGGTVVALAHPGEPNVLTSAVVQTGQVQSVSSKIFDGLITFGDNFEIKPELATKWTTSEDGKELRFDLRPGVRWHDGTPFTSADVKFTFESVWMKIHPRARATFAAVDVVETPDPLTVVFKLRNPSGVILGALNGLESTILPKHLYENTDIQTNPYNIKPVGTGPFRFKEWVRGDRIVLERNPDYWDAGKPYLDQVIYRVIPDATARYAAFESGAVQYGTLTPISLSDLGLAQKSDTLDVDFHGYEWLASAIVADFNVRRPPFNDVRVRRAVAHAIDLKAFVRVTTRGLAKPGTSPVLSTQTKFYAGEGLPEYTFDRAVADQLLDEAGYPKKPDGTRFATTIDWLPFGETFQRFAEFARQAFKAVGIEATIRNQDLPQFFRRVYSENDFDFTISHRAGLGDPQIGIDRVIWSKAILKDIPWSNGSGYSSPEMDKLIEAAHVAPNEDKRVELYKQIQVLAQRDIPTFTLAENKQFTVSSKKLRGLGTGSISVYDSLKDAWLEA</sequence>
<dbReference type="InterPro" id="IPR039424">
    <property type="entry name" value="SBP_5"/>
</dbReference>
<dbReference type="Proteomes" id="UP000287687">
    <property type="component" value="Unassembled WGS sequence"/>
</dbReference>
<feature type="domain" description="Solute-binding protein family 5" evidence="5">
    <location>
        <begin position="82"/>
        <end position="432"/>
    </location>
</feature>
<evidence type="ECO:0000256" key="3">
    <source>
        <dbReference type="ARBA" id="ARBA00022729"/>
    </source>
</evidence>
<dbReference type="PANTHER" id="PTHR30290:SF38">
    <property type="entry name" value="D,D-DIPEPTIDE-BINDING PERIPLASMIC PROTEIN DDPA-RELATED"/>
    <property type="match status" value="1"/>
</dbReference>
<dbReference type="Gene3D" id="3.40.190.10">
    <property type="entry name" value="Periplasmic binding protein-like II"/>
    <property type="match status" value="1"/>
</dbReference>
<dbReference type="SUPFAM" id="SSF53850">
    <property type="entry name" value="Periplasmic binding protein-like II"/>
    <property type="match status" value="1"/>
</dbReference>
<evidence type="ECO:0000256" key="1">
    <source>
        <dbReference type="ARBA" id="ARBA00004418"/>
    </source>
</evidence>
<proteinExistence type="inferred from homology"/>
<dbReference type="InterPro" id="IPR000914">
    <property type="entry name" value="SBP_5_dom"/>
</dbReference>
<comment type="caution">
    <text evidence="6">The sequence shown here is derived from an EMBL/GenBank/DDBJ whole genome shotgun (WGS) entry which is preliminary data.</text>
</comment>
<accession>A0A3S3SII1</accession>
<dbReference type="Pfam" id="PF00496">
    <property type="entry name" value="SBP_bac_5"/>
    <property type="match status" value="1"/>
</dbReference>
<dbReference type="AlphaFoldDB" id="A0A3S3SII1"/>
<reference evidence="6 7" key="1">
    <citation type="submission" date="2019-01" db="EMBL/GenBank/DDBJ databases">
        <title>The draft genome of Rhizobium sp. 24NR.</title>
        <authorList>
            <person name="Liu L."/>
            <person name="Liang L."/>
            <person name="Shi S."/>
            <person name="Xu L."/>
            <person name="Wang X."/>
            <person name="Li L."/>
            <person name="Zhang X."/>
        </authorList>
    </citation>
    <scope>NUCLEOTIDE SEQUENCE [LARGE SCALE GENOMIC DNA]</scope>
    <source>
        <strain evidence="6 7">24NR</strain>
    </source>
</reference>
<dbReference type="InterPro" id="IPR006311">
    <property type="entry name" value="TAT_signal"/>
</dbReference>
<dbReference type="PROSITE" id="PS51318">
    <property type="entry name" value="TAT"/>
    <property type="match status" value="1"/>
</dbReference>
<dbReference type="InterPro" id="IPR030678">
    <property type="entry name" value="Peptide/Ni-bd"/>
</dbReference>
<keyword evidence="3 4" id="KW-0732">Signal</keyword>
<dbReference type="RefSeq" id="WP_128441136.1">
    <property type="nucleotide sequence ID" value="NZ_SBIP01000001.1"/>
</dbReference>
<dbReference type="GO" id="GO:0015833">
    <property type="term" value="P:peptide transport"/>
    <property type="evidence" value="ECO:0007669"/>
    <property type="project" value="TreeGrafter"/>
</dbReference>
<feature type="signal peptide" evidence="4">
    <location>
        <begin position="1"/>
        <end position="32"/>
    </location>
</feature>
<dbReference type="PANTHER" id="PTHR30290">
    <property type="entry name" value="PERIPLASMIC BINDING COMPONENT OF ABC TRANSPORTER"/>
    <property type="match status" value="1"/>
</dbReference>
<dbReference type="GO" id="GO:1904680">
    <property type="term" value="F:peptide transmembrane transporter activity"/>
    <property type="evidence" value="ECO:0007669"/>
    <property type="project" value="TreeGrafter"/>
</dbReference>
<dbReference type="Gene3D" id="3.10.105.10">
    <property type="entry name" value="Dipeptide-binding Protein, Domain 3"/>
    <property type="match status" value="1"/>
</dbReference>
<evidence type="ECO:0000256" key="4">
    <source>
        <dbReference type="SAM" id="SignalP"/>
    </source>
</evidence>